<organism evidence="1 2">
    <name type="scientific">Anaerosolibacter carboniphilus</name>
    <dbReference type="NCBI Taxonomy" id="1417629"/>
    <lineage>
        <taxon>Bacteria</taxon>
        <taxon>Bacillati</taxon>
        <taxon>Bacillota</taxon>
        <taxon>Clostridia</taxon>
        <taxon>Peptostreptococcales</taxon>
        <taxon>Thermotaleaceae</taxon>
        <taxon>Anaerosolibacter</taxon>
    </lineage>
</organism>
<dbReference type="Proteomes" id="UP000579281">
    <property type="component" value="Unassembled WGS sequence"/>
</dbReference>
<protein>
    <recommendedName>
        <fullName evidence="3">DUF2877 domain-containing protein</fullName>
    </recommendedName>
</protein>
<name>A0A841L3D2_9FIRM</name>
<sequence>MKAIAICLNTKQLLKEKKEIYGVIHSVFNQVCNIETKDHILIPLISRCIPNMPRCISLHMPQTASMHSLGLVKGQQVMIRDNLFKIVDEKFQVQLVDAAVWDGRPDFNYMKLEESMVLKNLSVLRNSLLKNGNFDGIAAISMEMDKYFNGVDYPDGYAMNQYARFIWPRVLKLVRFILEENYQGIQNAARQIIGFGIGLTPSADDLLAGIMIAMVYGANYYEFNIHNVYDMHHVMITGVENRTTKISAEMLLFAARGEIVENVRQLMISIFSIENQVLLTQRILSVIENGETSGSDCIAGIYIGCLLSVMKNKERKMKR</sequence>
<evidence type="ECO:0008006" key="3">
    <source>
        <dbReference type="Google" id="ProtNLM"/>
    </source>
</evidence>
<proteinExistence type="predicted"/>
<dbReference type="InterPro" id="IPR021530">
    <property type="entry name" value="AllH-like"/>
</dbReference>
<gene>
    <name evidence="1" type="ORF">HNQ80_003004</name>
</gene>
<dbReference type="RefSeq" id="WP_184311417.1">
    <property type="nucleotide sequence ID" value="NZ_JACHEN010000018.1"/>
</dbReference>
<dbReference type="EMBL" id="JACHEN010000018">
    <property type="protein sequence ID" value="MBB6216899.1"/>
    <property type="molecule type" value="Genomic_DNA"/>
</dbReference>
<dbReference type="Pfam" id="PF11392">
    <property type="entry name" value="AllH"/>
    <property type="match status" value="1"/>
</dbReference>
<evidence type="ECO:0000313" key="2">
    <source>
        <dbReference type="Proteomes" id="UP000579281"/>
    </source>
</evidence>
<dbReference type="AlphaFoldDB" id="A0A841L3D2"/>
<reference evidence="1 2" key="1">
    <citation type="submission" date="2020-08" db="EMBL/GenBank/DDBJ databases">
        <title>Genomic Encyclopedia of Type Strains, Phase IV (KMG-IV): sequencing the most valuable type-strain genomes for metagenomic binning, comparative biology and taxonomic classification.</title>
        <authorList>
            <person name="Goeker M."/>
        </authorList>
    </citation>
    <scope>NUCLEOTIDE SEQUENCE [LARGE SCALE GENOMIC DNA]</scope>
    <source>
        <strain evidence="1 2">DSM 103526</strain>
    </source>
</reference>
<evidence type="ECO:0000313" key="1">
    <source>
        <dbReference type="EMBL" id="MBB6216899.1"/>
    </source>
</evidence>
<accession>A0A841L3D2</accession>
<keyword evidence="2" id="KW-1185">Reference proteome</keyword>
<comment type="caution">
    <text evidence="1">The sequence shown here is derived from an EMBL/GenBank/DDBJ whole genome shotgun (WGS) entry which is preliminary data.</text>
</comment>